<name>A0A4Q9MDR7_9APHY</name>
<keyword evidence="4" id="KW-1185">Reference proteome</keyword>
<dbReference type="EMBL" id="ML145147">
    <property type="protein sequence ID" value="TBU56667.1"/>
    <property type="molecule type" value="Genomic_DNA"/>
</dbReference>
<dbReference type="EMBL" id="ML143461">
    <property type="protein sequence ID" value="TBU25455.1"/>
    <property type="molecule type" value="Genomic_DNA"/>
</dbReference>
<evidence type="ECO:0000313" key="2">
    <source>
        <dbReference type="EMBL" id="TBU25455.1"/>
    </source>
</evidence>
<feature type="non-terminal residue" evidence="2">
    <location>
        <position position="1"/>
    </location>
</feature>
<evidence type="ECO:0000313" key="3">
    <source>
        <dbReference type="EMBL" id="TBU56667.1"/>
    </source>
</evidence>
<accession>A0A4Q9MDR7</accession>
<dbReference type="Proteomes" id="UP000292957">
    <property type="component" value="Unassembled WGS sequence"/>
</dbReference>
<dbReference type="AlphaFoldDB" id="A0A4Q9MDR7"/>
<sequence>QPRTADYSPAAAPPRLPSYSPAIAPPPRVPQTATGSATRDPGSQPLLHSWTSD</sequence>
<gene>
    <name evidence="3" type="ORF">BD310DRAFT_762938</name>
    <name evidence="2" type="ORF">BD311DRAFT_614130</name>
</gene>
<evidence type="ECO:0000256" key="1">
    <source>
        <dbReference type="SAM" id="MobiDB-lite"/>
    </source>
</evidence>
<reference evidence="2 4" key="1">
    <citation type="submission" date="2019-01" db="EMBL/GenBank/DDBJ databases">
        <title>Draft genome sequences of three monokaryotic isolates of the white-rot basidiomycete fungus Dichomitus squalens.</title>
        <authorList>
            <consortium name="DOE Joint Genome Institute"/>
            <person name="Lopez S.C."/>
            <person name="Andreopoulos B."/>
            <person name="Pangilinan J."/>
            <person name="Lipzen A."/>
            <person name="Riley R."/>
            <person name="Ahrendt S."/>
            <person name="Ng V."/>
            <person name="Barry K."/>
            <person name="Daum C."/>
            <person name="Grigoriev I.V."/>
            <person name="Hilden K.S."/>
            <person name="Makela M.R."/>
            <person name="de Vries R.P."/>
        </authorList>
    </citation>
    <scope>NUCLEOTIDE SEQUENCE [LARGE SCALE GENOMIC DNA]</scope>
    <source>
        <strain evidence="3 4">CBS 464.89</strain>
        <strain evidence="2">OM18370.1</strain>
    </source>
</reference>
<proteinExistence type="predicted"/>
<dbReference type="Proteomes" id="UP000292082">
    <property type="component" value="Unassembled WGS sequence"/>
</dbReference>
<feature type="region of interest" description="Disordered" evidence="1">
    <location>
        <begin position="1"/>
        <end position="53"/>
    </location>
</feature>
<organism evidence="2">
    <name type="scientific">Dichomitus squalens</name>
    <dbReference type="NCBI Taxonomy" id="114155"/>
    <lineage>
        <taxon>Eukaryota</taxon>
        <taxon>Fungi</taxon>
        <taxon>Dikarya</taxon>
        <taxon>Basidiomycota</taxon>
        <taxon>Agaricomycotina</taxon>
        <taxon>Agaricomycetes</taxon>
        <taxon>Polyporales</taxon>
        <taxon>Polyporaceae</taxon>
        <taxon>Dichomitus</taxon>
    </lineage>
</organism>
<evidence type="ECO:0000313" key="4">
    <source>
        <dbReference type="Proteomes" id="UP000292082"/>
    </source>
</evidence>
<protein>
    <submittedName>
        <fullName evidence="2">Uncharacterized protein</fullName>
    </submittedName>
</protein>
<feature type="non-terminal residue" evidence="2">
    <location>
        <position position="53"/>
    </location>
</feature>